<dbReference type="Proteomes" id="UP000192132">
    <property type="component" value="Unassembled WGS sequence"/>
</dbReference>
<reference evidence="1 2" key="1">
    <citation type="submission" date="2016-10" db="EMBL/GenBank/DDBJ databases">
        <title>Draft Genome sequence of Alkanindiges sp. strain H1.</title>
        <authorList>
            <person name="Subhash Y."/>
            <person name="Lee S."/>
        </authorList>
    </citation>
    <scope>NUCLEOTIDE SEQUENCE [LARGE SCALE GENOMIC DNA]</scope>
    <source>
        <strain evidence="1 2">H1</strain>
    </source>
</reference>
<dbReference type="InterPro" id="IPR019587">
    <property type="entry name" value="Polyketide_cyclase/dehydratase"/>
</dbReference>
<evidence type="ECO:0000313" key="2">
    <source>
        <dbReference type="Proteomes" id="UP000192132"/>
    </source>
</evidence>
<dbReference type="STRING" id="1907941.BKE30_10725"/>
<dbReference type="CDD" id="cd07821">
    <property type="entry name" value="PYR_PYL_RCAR_like"/>
    <property type="match status" value="1"/>
</dbReference>
<gene>
    <name evidence="1" type="ORF">BKE30_10725</name>
</gene>
<keyword evidence="2" id="KW-1185">Reference proteome</keyword>
<dbReference type="AlphaFoldDB" id="A0A1S8CUF9"/>
<accession>A0A1S8CUF9</accession>
<sequence length="142" mass="15713">MAKITVQQKFKQSPEQVFEAFSKHSIYNDAFWPVQVERIKDAADPHNPDGLGSVRQMGFGPVKPIKEQITTLEPNQLIEYKLIGNPLIKHHVGRLKFTSVDGGTLLTYEIELTGKLPLMSLPILAGLKVAIGVGLAKIARQL</sequence>
<comment type="caution">
    <text evidence="1">The sequence shown here is derived from an EMBL/GenBank/DDBJ whole genome shotgun (WGS) entry which is preliminary data.</text>
</comment>
<dbReference type="Gene3D" id="3.30.530.20">
    <property type="match status" value="1"/>
</dbReference>
<evidence type="ECO:0000313" key="1">
    <source>
        <dbReference type="EMBL" id="ONG38947.1"/>
    </source>
</evidence>
<dbReference type="SUPFAM" id="SSF55961">
    <property type="entry name" value="Bet v1-like"/>
    <property type="match status" value="1"/>
</dbReference>
<dbReference type="InterPro" id="IPR023393">
    <property type="entry name" value="START-like_dom_sf"/>
</dbReference>
<dbReference type="OrthoDB" id="4459835at2"/>
<organism evidence="1 2">
    <name type="scientific">Alkanindiges hydrocarboniclasticus</name>
    <dbReference type="NCBI Taxonomy" id="1907941"/>
    <lineage>
        <taxon>Bacteria</taxon>
        <taxon>Pseudomonadati</taxon>
        <taxon>Pseudomonadota</taxon>
        <taxon>Gammaproteobacteria</taxon>
        <taxon>Moraxellales</taxon>
        <taxon>Moraxellaceae</taxon>
        <taxon>Alkanindiges</taxon>
    </lineage>
</organism>
<protein>
    <submittedName>
        <fullName evidence="1">MxaD family protein</fullName>
    </submittedName>
</protein>
<proteinExistence type="predicted"/>
<dbReference type="Pfam" id="PF10604">
    <property type="entry name" value="Polyketide_cyc2"/>
    <property type="match status" value="1"/>
</dbReference>
<name>A0A1S8CUF9_9GAMM</name>
<dbReference type="EMBL" id="MLCN01000028">
    <property type="protein sequence ID" value="ONG38947.1"/>
    <property type="molecule type" value="Genomic_DNA"/>
</dbReference>
<dbReference type="RefSeq" id="WP_076878597.1">
    <property type="nucleotide sequence ID" value="NZ_MLCN01000028.1"/>
</dbReference>